<feature type="compositionally biased region" description="Polar residues" evidence="14">
    <location>
        <begin position="22"/>
        <end position="39"/>
    </location>
</feature>
<name>A0A8S0S8W3_OLEEU</name>
<keyword evidence="10" id="KW-0805">Transcription regulation</keyword>
<comment type="function">
    <text evidence="13">Probable methyltransferase required to silence rDNA.</text>
</comment>
<dbReference type="AlphaFoldDB" id="A0A8S0S8W3"/>
<evidence type="ECO:0000313" key="16">
    <source>
        <dbReference type="Proteomes" id="UP000594638"/>
    </source>
</evidence>
<keyword evidence="6 13" id="KW-0489">Methyltransferase</keyword>
<protein>
    <recommendedName>
        <fullName evidence="3 13">Ribosomal RNA-processing protein 8</fullName>
        <ecNumber evidence="13">2.1.1.-</ecNumber>
    </recommendedName>
</protein>
<dbReference type="CDD" id="cd02440">
    <property type="entry name" value="AdoMet_MTases"/>
    <property type="match status" value="1"/>
</dbReference>
<dbReference type="PANTHER" id="PTHR12787">
    <property type="entry name" value="RIBOSOMAL RNA-PROCESSING PROTEIN 8"/>
    <property type="match status" value="1"/>
</dbReference>
<keyword evidence="16" id="KW-1185">Reference proteome</keyword>
<proteinExistence type="inferred from homology"/>
<evidence type="ECO:0000256" key="5">
    <source>
        <dbReference type="ARBA" id="ARBA00022552"/>
    </source>
</evidence>
<sequence length="278" mass="31694">MTEEQRWSRKRKRGRRHKQKKTLSSPDGATRTTTKSLHTSASDSAASNKSNPKSSFLDKMKARLLGGHFRMINEKLYTCTGDEALEYFKEDPALFNVYHAGYQEQMSHWPEQPNDIIIKWIKDHSPSLVVADFGSGDARLARSVKNKVFSIDLVSNDPSVIACDMSNTPLETSSIDVAVFCLSLMGINFPNFLKEAHRVLKSHGWLLIAEVKSRFDPSTGGADPNKFVKAICELGFSCQSKDFSNKMFLLFYFKKKEKLDSKKQIEWPELKPCLYKRR</sequence>
<dbReference type="Gene3D" id="1.10.10.2150">
    <property type="entry name" value="Ribosomal RNA-processing protein 8, N-terminal domain"/>
    <property type="match status" value="1"/>
</dbReference>
<feature type="compositionally biased region" description="Low complexity" evidence="14">
    <location>
        <begin position="40"/>
        <end position="54"/>
    </location>
</feature>
<evidence type="ECO:0000256" key="11">
    <source>
        <dbReference type="ARBA" id="ARBA00023163"/>
    </source>
</evidence>
<dbReference type="Gene3D" id="3.40.50.150">
    <property type="entry name" value="Vaccinia Virus protein VP39"/>
    <property type="match status" value="1"/>
</dbReference>
<accession>A0A8S0S8W3</accession>
<evidence type="ECO:0000256" key="4">
    <source>
        <dbReference type="ARBA" id="ARBA00022491"/>
    </source>
</evidence>
<gene>
    <name evidence="15" type="ORF">OLEA9_A093622</name>
</gene>
<dbReference type="GO" id="GO:0006364">
    <property type="term" value="P:rRNA processing"/>
    <property type="evidence" value="ECO:0007669"/>
    <property type="project" value="UniProtKB-UniRule"/>
</dbReference>
<keyword evidence="9" id="KW-0156">Chromatin regulator</keyword>
<keyword evidence="4" id="KW-0678">Repressor</keyword>
<evidence type="ECO:0000256" key="3">
    <source>
        <dbReference type="ARBA" id="ARBA00020203"/>
    </source>
</evidence>
<dbReference type="InterPro" id="IPR029063">
    <property type="entry name" value="SAM-dependent_MTases_sf"/>
</dbReference>
<dbReference type="EC" id="2.1.1.-" evidence="13"/>
<reference evidence="15 16" key="1">
    <citation type="submission" date="2019-12" db="EMBL/GenBank/DDBJ databases">
        <authorList>
            <person name="Alioto T."/>
            <person name="Alioto T."/>
            <person name="Gomez Garrido J."/>
        </authorList>
    </citation>
    <scope>NUCLEOTIDE SEQUENCE [LARGE SCALE GENOMIC DNA]</scope>
</reference>
<keyword evidence="12 13" id="KW-0539">Nucleus</keyword>
<evidence type="ECO:0000313" key="15">
    <source>
        <dbReference type="EMBL" id="CAA2987615.1"/>
    </source>
</evidence>
<organism evidence="15 16">
    <name type="scientific">Olea europaea subsp. europaea</name>
    <dbReference type="NCBI Taxonomy" id="158383"/>
    <lineage>
        <taxon>Eukaryota</taxon>
        <taxon>Viridiplantae</taxon>
        <taxon>Streptophyta</taxon>
        <taxon>Embryophyta</taxon>
        <taxon>Tracheophyta</taxon>
        <taxon>Spermatophyta</taxon>
        <taxon>Magnoliopsida</taxon>
        <taxon>eudicotyledons</taxon>
        <taxon>Gunneridae</taxon>
        <taxon>Pentapetalae</taxon>
        <taxon>asterids</taxon>
        <taxon>lamiids</taxon>
        <taxon>Lamiales</taxon>
        <taxon>Oleaceae</taxon>
        <taxon>Oleeae</taxon>
        <taxon>Olea</taxon>
    </lineage>
</organism>
<evidence type="ECO:0000256" key="7">
    <source>
        <dbReference type="ARBA" id="ARBA00022679"/>
    </source>
</evidence>
<dbReference type="SUPFAM" id="SSF53335">
    <property type="entry name" value="S-adenosyl-L-methionine-dependent methyltransferases"/>
    <property type="match status" value="1"/>
</dbReference>
<dbReference type="GO" id="GO:0032259">
    <property type="term" value="P:methylation"/>
    <property type="evidence" value="ECO:0007669"/>
    <property type="project" value="UniProtKB-KW"/>
</dbReference>
<dbReference type="PANTHER" id="PTHR12787:SF0">
    <property type="entry name" value="RIBOSOMAL RNA-PROCESSING PROTEIN 8"/>
    <property type="match status" value="1"/>
</dbReference>
<evidence type="ECO:0000256" key="10">
    <source>
        <dbReference type="ARBA" id="ARBA00023015"/>
    </source>
</evidence>
<evidence type="ECO:0000256" key="1">
    <source>
        <dbReference type="ARBA" id="ARBA00004604"/>
    </source>
</evidence>
<evidence type="ECO:0000256" key="14">
    <source>
        <dbReference type="SAM" id="MobiDB-lite"/>
    </source>
</evidence>
<keyword evidence="11" id="KW-0804">Transcription</keyword>
<dbReference type="InterPro" id="IPR042036">
    <property type="entry name" value="RRP8_N"/>
</dbReference>
<keyword evidence="8 13" id="KW-0949">S-adenosyl-L-methionine</keyword>
<keyword evidence="7 13" id="KW-0808">Transferase</keyword>
<comment type="similarity">
    <text evidence="2 13">Belongs to the methyltransferase superfamily. RRP8 family.</text>
</comment>
<dbReference type="GO" id="GO:0008168">
    <property type="term" value="F:methyltransferase activity"/>
    <property type="evidence" value="ECO:0007669"/>
    <property type="project" value="UniProtKB-KW"/>
</dbReference>
<dbReference type="GO" id="GO:0005730">
    <property type="term" value="C:nucleolus"/>
    <property type="evidence" value="ECO:0007669"/>
    <property type="project" value="UniProtKB-SubCell"/>
</dbReference>
<evidence type="ECO:0000256" key="8">
    <source>
        <dbReference type="ARBA" id="ARBA00022691"/>
    </source>
</evidence>
<dbReference type="OrthoDB" id="10258825at2759"/>
<dbReference type="Gramene" id="OE9A093622T1">
    <property type="protein sequence ID" value="OE9A093622C1"/>
    <property type="gene ID" value="OE9A093622"/>
</dbReference>
<dbReference type="Proteomes" id="UP000594638">
    <property type="component" value="Unassembled WGS sequence"/>
</dbReference>
<feature type="compositionally biased region" description="Basic residues" evidence="14">
    <location>
        <begin position="8"/>
        <end position="21"/>
    </location>
</feature>
<comment type="caution">
    <text evidence="15">The sequence shown here is derived from an EMBL/GenBank/DDBJ whole genome shotgun (WGS) entry which is preliminary data.</text>
</comment>
<dbReference type="GO" id="GO:0006325">
    <property type="term" value="P:chromatin organization"/>
    <property type="evidence" value="ECO:0007669"/>
    <property type="project" value="UniProtKB-KW"/>
</dbReference>
<feature type="region of interest" description="Disordered" evidence="14">
    <location>
        <begin position="1"/>
        <end position="54"/>
    </location>
</feature>
<evidence type="ECO:0000256" key="12">
    <source>
        <dbReference type="ARBA" id="ARBA00023242"/>
    </source>
</evidence>
<keyword evidence="5 13" id="KW-0698">rRNA processing</keyword>
<dbReference type="FunFam" id="1.10.10.2150:FF:000001">
    <property type="entry name" value="Ribosomal RNA-processing protein 8"/>
    <property type="match status" value="1"/>
</dbReference>
<evidence type="ECO:0000256" key="9">
    <source>
        <dbReference type="ARBA" id="ARBA00022853"/>
    </source>
</evidence>
<evidence type="ECO:0000256" key="2">
    <source>
        <dbReference type="ARBA" id="ARBA00006301"/>
    </source>
</evidence>
<evidence type="ECO:0000256" key="13">
    <source>
        <dbReference type="RuleBase" id="RU365074"/>
    </source>
</evidence>
<evidence type="ECO:0000256" key="6">
    <source>
        <dbReference type="ARBA" id="ARBA00022603"/>
    </source>
</evidence>
<dbReference type="Pfam" id="PF05148">
    <property type="entry name" value="Methyltransf_8"/>
    <property type="match status" value="1"/>
</dbReference>
<dbReference type="EMBL" id="CACTIH010003937">
    <property type="protein sequence ID" value="CAA2987615.1"/>
    <property type="molecule type" value="Genomic_DNA"/>
</dbReference>
<dbReference type="FunFam" id="3.40.50.150:FF:000068">
    <property type="entry name" value="Ribosomal RNA-processing protein 8"/>
    <property type="match status" value="1"/>
</dbReference>
<comment type="subcellular location">
    <subcellularLocation>
        <location evidence="1 13">Nucleus</location>
        <location evidence="1 13">Nucleolus</location>
    </subcellularLocation>
</comment>
<dbReference type="InterPro" id="IPR007823">
    <property type="entry name" value="RRP8"/>
</dbReference>